<comment type="similarity">
    <text evidence="3">Belongs to the peptidase M50B family.</text>
</comment>
<keyword evidence="9 12" id="KW-1133">Transmembrane helix</keyword>
<protein>
    <recommendedName>
        <fullName evidence="13">Peptidase M50 domain-containing protein</fullName>
    </recommendedName>
</protein>
<feature type="domain" description="Peptidase M50" evidence="13">
    <location>
        <begin position="150"/>
        <end position="209"/>
    </location>
</feature>
<keyword evidence="7" id="KW-0378">Hydrolase</keyword>
<feature type="transmembrane region" description="Helical" evidence="12">
    <location>
        <begin position="53"/>
        <end position="79"/>
    </location>
</feature>
<dbReference type="RefSeq" id="WP_131154462.1">
    <property type="nucleotide sequence ID" value="NZ_CP036402.1"/>
</dbReference>
<feature type="transmembrane region" description="Helical" evidence="12">
    <location>
        <begin position="119"/>
        <end position="144"/>
    </location>
</feature>
<evidence type="ECO:0000256" key="7">
    <source>
        <dbReference type="ARBA" id="ARBA00022801"/>
    </source>
</evidence>
<keyword evidence="5 12" id="KW-0812">Transmembrane</keyword>
<evidence type="ECO:0000313" key="15">
    <source>
        <dbReference type="Proteomes" id="UP000291469"/>
    </source>
</evidence>
<evidence type="ECO:0000256" key="10">
    <source>
        <dbReference type="ARBA" id="ARBA00023049"/>
    </source>
</evidence>
<comment type="subcellular location">
    <subcellularLocation>
        <location evidence="2">Membrane</location>
        <topology evidence="2">Multi-pass membrane protein</topology>
    </subcellularLocation>
</comment>
<dbReference type="AlphaFoldDB" id="A0A411YE27"/>
<evidence type="ECO:0000256" key="11">
    <source>
        <dbReference type="ARBA" id="ARBA00023136"/>
    </source>
</evidence>
<keyword evidence="4" id="KW-0645">Protease</keyword>
<keyword evidence="6" id="KW-0479">Metal-binding</keyword>
<evidence type="ECO:0000256" key="8">
    <source>
        <dbReference type="ARBA" id="ARBA00022833"/>
    </source>
</evidence>
<dbReference type="GO" id="GO:0006508">
    <property type="term" value="P:proteolysis"/>
    <property type="evidence" value="ECO:0007669"/>
    <property type="project" value="UniProtKB-KW"/>
</dbReference>
<dbReference type="PANTHER" id="PTHR39188">
    <property type="entry name" value="MEMBRANE-ASSOCIATED ZINC METALLOPROTEASE M50B"/>
    <property type="match status" value="1"/>
</dbReference>
<dbReference type="OrthoDB" id="9781963at2"/>
<feature type="transmembrane region" description="Helical" evidence="12">
    <location>
        <begin position="195"/>
        <end position="218"/>
    </location>
</feature>
<gene>
    <name evidence="14" type="ORF">ER308_07805</name>
</gene>
<feature type="transmembrane region" description="Helical" evidence="12">
    <location>
        <begin position="230"/>
        <end position="252"/>
    </location>
</feature>
<comment type="cofactor">
    <cofactor evidence="1">
        <name>Zn(2+)</name>
        <dbReference type="ChEBI" id="CHEBI:29105"/>
    </cofactor>
</comment>
<organism evidence="14 15">
    <name type="scientific">Egibacter rhizosphaerae</name>
    <dbReference type="NCBI Taxonomy" id="1670831"/>
    <lineage>
        <taxon>Bacteria</taxon>
        <taxon>Bacillati</taxon>
        <taxon>Actinomycetota</taxon>
        <taxon>Nitriliruptoria</taxon>
        <taxon>Egibacterales</taxon>
        <taxon>Egibacteraceae</taxon>
        <taxon>Egibacter</taxon>
    </lineage>
</organism>
<dbReference type="Proteomes" id="UP000291469">
    <property type="component" value="Chromosome"/>
</dbReference>
<name>A0A411YE27_9ACTN</name>
<dbReference type="InterPro" id="IPR008915">
    <property type="entry name" value="Peptidase_M50"/>
</dbReference>
<evidence type="ECO:0000256" key="12">
    <source>
        <dbReference type="SAM" id="Phobius"/>
    </source>
</evidence>
<feature type="transmembrane region" description="Helical" evidence="12">
    <location>
        <begin position="27"/>
        <end position="47"/>
    </location>
</feature>
<evidence type="ECO:0000256" key="1">
    <source>
        <dbReference type="ARBA" id="ARBA00001947"/>
    </source>
</evidence>
<evidence type="ECO:0000313" key="14">
    <source>
        <dbReference type="EMBL" id="QBI19465.1"/>
    </source>
</evidence>
<sequence length="371" mass="38245">MNRESAVAALSRPVMLRTATLATPHGLTVRVHLSWLLVCGLIVWVLVDRFATLLWPFGWAGIAGAVAVGVTLALASLLARDAAQLAIAHELGLRPRSLTFALVGGTVRGLHAAPRPRDAAAVAAAGPFTNLALASASGLIYSIAPAQNPFGVVTGYLAWTNFFLGMAALVPALPLDGGRLVSAVAWALGARPARAARATATGGIVVALALLAAGVYGMAGGPQPLITGPLLYAALLGLTNWVFTLLAGGFLLQAAWQARRWATWRQALASTRVRDLMRPLPSDVSGADAPGPPGATGVAMSVTPAAELLTDHHVDADEAAESLTDHHVEADESAEDALDRLLESPGESVLVTELGRPVGLLVGDDVRGVGR</sequence>
<evidence type="ECO:0000256" key="4">
    <source>
        <dbReference type="ARBA" id="ARBA00022670"/>
    </source>
</evidence>
<reference evidence="14 15" key="1">
    <citation type="submission" date="2019-01" db="EMBL/GenBank/DDBJ databases">
        <title>Egibacter rhizosphaerae EGI 80759T.</title>
        <authorList>
            <person name="Chen D.-D."/>
            <person name="Tian Y."/>
            <person name="Jiao J.-Y."/>
            <person name="Zhang X.-T."/>
            <person name="Zhang Y.-G."/>
            <person name="Zhang Y."/>
            <person name="Xiao M."/>
            <person name="Shu W.-S."/>
            <person name="Li W.-J."/>
        </authorList>
    </citation>
    <scope>NUCLEOTIDE SEQUENCE [LARGE SCALE GENOMIC DNA]</scope>
    <source>
        <strain evidence="14 15">EGI 80759</strain>
    </source>
</reference>
<keyword evidence="15" id="KW-1185">Reference proteome</keyword>
<dbReference type="GO" id="GO:0008237">
    <property type="term" value="F:metallopeptidase activity"/>
    <property type="evidence" value="ECO:0007669"/>
    <property type="project" value="UniProtKB-KW"/>
</dbReference>
<evidence type="ECO:0000256" key="2">
    <source>
        <dbReference type="ARBA" id="ARBA00004141"/>
    </source>
</evidence>
<evidence type="ECO:0000256" key="3">
    <source>
        <dbReference type="ARBA" id="ARBA00007931"/>
    </source>
</evidence>
<proteinExistence type="inferred from homology"/>
<dbReference type="EMBL" id="CP036402">
    <property type="protein sequence ID" value="QBI19465.1"/>
    <property type="molecule type" value="Genomic_DNA"/>
</dbReference>
<keyword evidence="11 12" id="KW-0472">Membrane</keyword>
<evidence type="ECO:0000256" key="9">
    <source>
        <dbReference type="ARBA" id="ARBA00022989"/>
    </source>
</evidence>
<dbReference type="GO" id="GO:0016020">
    <property type="term" value="C:membrane"/>
    <property type="evidence" value="ECO:0007669"/>
    <property type="project" value="UniProtKB-SubCell"/>
</dbReference>
<dbReference type="Pfam" id="PF02163">
    <property type="entry name" value="Peptidase_M50"/>
    <property type="match status" value="1"/>
</dbReference>
<dbReference type="KEGG" id="erz:ER308_07805"/>
<feature type="transmembrane region" description="Helical" evidence="12">
    <location>
        <begin position="156"/>
        <end position="175"/>
    </location>
</feature>
<evidence type="ECO:0000259" key="13">
    <source>
        <dbReference type="Pfam" id="PF02163"/>
    </source>
</evidence>
<keyword evidence="10" id="KW-0482">Metalloprotease</keyword>
<evidence type="ECO:0000256" key="6">
    <source>
        <dbReference type="ARBA" id="ARBA00022723"/>
    </source>
</evidence>
<evidence type="ECO:0000256" key="5">
    <source>
        <dbReference type="ARBA" id="ARBA00022692"/>
    </source>
</evidence>
<keyword evidence="8" id="KW-0862">Zinc</keyword>
<accession>A0A411YE27</accession>
<dbReference type="PANTHER" id="PTHR39188:SF3">
    <property type="entry name" value="STAGE IV SPORULATION PROTEIN FB"/>
    <property type="match status" value="1"/>
</dbReference>
<dbReference type="GO" id="GO:0046872">
    <property type="term" value="F:metal ion binding"/>
    <property type="evidence" value="ECO:0007669"/>
    <property type="project" value="UniProtKB-KW"/>
</dbReference>